<evidence type="ECO:0000259" key="5">
    <source>
        <dbReference type="PROSITE" id="PS50853"/>
    </source>
</evidence>
<keyword evidence="4" id="KW-0472">Membrane</keyword>
<dbReference type="SMART" id="SM00060">
    <property type="entry name" value="FN3"/>
    <property type="match status" value="5"/>
</dbReference>
<dbReference type="PANTHER" id="PTHR36220:SF1">
    <property type="entry name" value="GAMMA TUBULIN COMPLEX COMPONENT C-TERMINAL DOMAIN-CONTAINING PROTEIN"/>
    <property type="match status" value="1"/>
</dbReference>
<keyword evidence="4" id="KW-1133">Transmembrane helix</keyword>
<keyword evidence="7" id="KW-1185">Reference proteome</keyword>
<accession>A0A9Q0R9U7</accession>
<dbReference type="SMART" id="SM00191">
    <property type="entry name" value="Int_alpha"/>
    <property type="match status" value="15"/>
</dbReference>
<dbReference type="SUPFAM" id="SSF69304">
    <property type="entry name" value="Tricorn protease N-terminal domain"/>
    <property type="match status" value="2"/>
</dbReference>
<evidence type="ECO:0000313" key="6">
    <source>
        <dbReference type="EMBL" id="KAJ5072462.1"/>
    </source>
</evidence>
<dbReference type="SUPFAM" id="SSF49265">
    <property type="entry name" value="Fibronectin type III"/>
    <property type="match status" value="4"/>
</dbReference>
<dbReference type="SUPFAM" id="SSF82171">
    <property type="entry name" value="DPP6 N-terminal domain-like"/>
    <property type="match status" value="1"/>
</dbReference>
<dbReference type="Pfam" id="PF14312">
    <property type="entry name" value="FG-GAP_2"/>
    <property type="match status" value="1"/>
</dbReference>
<evidence type="ECO:0000313" key="7">
    <source>
        <dbReference type="Proteomes" id="UP001149090"/>
    </source>
</evidence>
<keyword evidence="3" id="KW-0325">Glycoprotein</keyword>
<keyword evidence="2" id="KW-0677">Repeat</keyword>
<protein>
    <recommendedName>
        <fullName evidence="5">Fibronectin type-III domain-containing protein</fullName>
    </recommendedName>
</protein>
<comment type="caution">
    <text evidence="6">The sequence shown here is derived from an EMBL/GenBank/DDBJ whole genome shotgun (WGS) entry which is preliminary data.</text>
</comment>
<dbReference type="InterPro" id="IPR013783">
    <property type="entry name" value="Ig-like_fold"/>
</dbReference>
<feature type="domain" description="Fibronectin type-III" evidence="5">
    <location>
        <begin position="1083"/>
        <end position="1176"/>
    </location>
</feature>
<feature type="domain" description="Fibronectin type-III" evidence="5">
    <location>
        <begin position="2047"/>
        <end position="2140"/>
    </location>
</feature>
<dbReference type="InterPro" id="IPR013517">
    <property type="entry name" value="FG-GAP"/>
</dbReference>
<feature type="transmembrane region" description="Helical" evidence="4">
    <location>
        <begin position="15"/>
        <end position="32"/>
    </location>
</feature>
<feature type="transmembrane region" description="Helical" evidence="4">
    <location>
        <begin position="2336"/>
        <end position="2358"/>
    </location>
</feature>
<name>A0A9Q0R9U7_ANAIG</name>
<proteinExistence type="predicted"/>
<reference evidence="6" key="1">
    <citation type="submission" date="2022-10" db="EMBL/GenBank/DDBJ databases">
        <title>Novel sulphate-reducing endosymbionts in the free-living metamonad Anaeramoeba.</title>
        <authorList>
            <person name="Jerlstrom-Hultqvist J."/>
            <person name="Cepicka I."/>
            <person name="Gallot-Lavallee L."/>
            <person name="Salas-Leiva D."/>
            <person name="Curtis B.A."/>
            <person name="Zahonova K."/>
            <person name="Pipaliya S."/>
            <person name="Dacks J."/>
            <person name="Roger A.J."/>
        </authorList>
    </citation>
    <scope>NUCLEOTIDE SEQUENCE</scope>
    <source>
        <strain evidence="6">BMAN</strain>
    </source>
</reference>
<dbReference type="Gene3D" id="2.60.40.10">
    <property type="entry name" value="Immunoglobulins"/>
    <property type="match status" value="5"/>
</dbReference>
<dbReference type="OrthoDB" id="2154780at2759"/>
<sequence length="2383" mass="269823">MDCIRNDKSLKTKSLGMKPILLILFLINLIWIQSNPIQEISTETSLTKSDYSSLLDPSFEWVLEKVLNESASNFGYSVSNYGDVIVIGAYYVRKAFIYRYNGTNWNLEQLLQQSSSYFGYSVSIHEDVIVVGASYGNQAFIYRYNGTNWNLEQTFDGTSGSDFGWSVSNYENVVAVGAFRTNQTYIYRYNGTNWNTEQILNEDSNSFGYSVSVYEDVIVIGASYVRKAFIYRYNGTDWNLEQTLNETPANYGNSVSVYEDVIVVGAVYGSRAYIYRYNGTDWNNEQTLIGPSYFGQSVSIYKNVIVVGTCIINQTFIFEYNETNWNLEKTINGTVSYFGYSVSVYENIVVIGSWGDDESFIYQRIVIPRKPEINLINCSSLFSSFECYWNQPENNDSLHFQIDYGFDWNQIQYPYFDTSENIFYQEFNSSIYPSIYGNKKYSIQLQACNLTSEECGDPTSITNLTTRIDCVQNFTLNGLVNSINVSWQYPNVEIIEEIPHLDHYKLSYIGGNMNEPIFLNISNTSTYYEISGLEPESIYNVSIMGCRNDECENEDEGEIIYDTVQTDVEPSFEWVLEKVLNESASTFGWSVSNYGDVVVIGAYYARKAFIYRYNGTNWNLEQLLQQSTGYFGYSVSIHEDVIIIGAPAENKVFVYRYNGTIWNLEQTFDGISGSDFGWSVSNYENVVIVGAFRTNQTYIYRYNGTNWNIEQILYGPIYFGYTVSVYEDVIVVGSYYVGQVFIYRYNGTDWNLEQTFNGSIGNFGKSVSVYEDVIVVGNSGVQVFVYKYNGTNWNFEQILYGPSYFGRSVSIYKNVIAVGSYNINQAFIFIYNETNWNLEKTINGTSGSDFGYSVSVYENIVVIGSWRDDESFIYRRSIITPKPPFTNLINCSSLFSSFECYWNQPENNDSLHFQIDYGFDWNQIQYPYFDTSENIFYQEFNSSIYPSIYGNKQYSIQLQACNLTSEECGDPTSITNLTTRIDCVQNFTLNGLVNSINVSWQYPNVEIIEGIPHLDHYKLSYIGGSMSEPIFLNISNTSTYYEISGLEPESIYNVSIMGCRNDECENEDEGEIIYDQSQVRFGPVRDLECLVSNVLNISCSWLAPEGSYQPSYYNVTYQSQSFDDEQTYQTSSLYQNFIVSLPNQYYQINVSSCSSSGKCGNISTFIIKTDNLSAPIINQSNSKTEEIEIIFTKLNEAKSYLVSVDNKISWINFTTLIPNGNEMIGTINELAGNVYYYIAVRGCTELSCATQYLGDASEIITTKTKLGNITGFDCISTDCGFRCEWDELELSNGLRAYSLTYNSTSVCLYKSITNYSVSDLLQEEIYEISIFASADSNCLTNEYSGLSSITVITIENLTAPIIIESYSKPEEIELIFTKLNEAKSYLVSVDNKISWINFTTLIPNGNEMIGTINELAGNVDYNISVKGCTELSCASQYLGDASEIITTKAKLGSITGFNCNSTICGFECEWDELKLSDGLRGYSLTYNSTSVCLDNSITYFAVSNLLQEEIYLISIFASADWQCLTNEYSGLSSITAIMTEKMPYVWNVEEAFNEPSISGFGDSVSAYGNAFVVGASNEEKVFIYRYNGTNWNLEQALNEDSFENFGKSVSIYEDVLVVGASVLDEDSFENFGWSVSIYEDVLVVGAPSANQGFIYRYNGTNWNLEKVLDEDSYSFGISISVYEDVIVVGVAYGDKIFIYRYNGTNWNLEQTFDGVSSSYFGWSVSIYEDVFVVGAYLNSQVFIYRYNGTNWNLEQTLNGPPFENFGWSVSIYEDVLVVGAFSEDQSFIYRYNGTNWNTEEQPTNYLEANDPDPDSGQSVAVHENVLLVGSPYESELIVYQRIVIPRKPEINLINCSSLFSSFECYWDQPENNDSLHFQIDYGLGQTQIQYPYFDSSENIFYQEFNSSIYPSIYGNKQYSIYLQACNLTSEECGYSTPTTNLTTRIDCVQNFQLSEFANPIIVSWQHPNVEIIEEIPHLDHYKLSYIGGNMNEPVFLNISNTSTYYEISGLEPESIYNVSIMGCRNDECENEDEGEIVYEQSQVGLGPVRDLKCLVSNVLNISCSWLAPEGSYQPSYYNVTYQSQSFDDEQTYQTSSLYQNFIVSLPNQYYQINVSTCSSSGKCGDISSKTIRISDILHPNIIQSNSKTEAIELIFTKVNEAKSYLVSVDNHLSWINFTTLIPNGNEMIGIINELAGNVGYYISVRGCTELSCANQYLGDTSETITTKTKLGNITGFNCISTICGFECEWDELKLSDGLRGYSLTYNGKTFCMPKSITEYSVSNLLGGEIYEITIFASADWQCLTNDYSGLSSTTSITTLTPPTQGGSESSTTDTKVIVTVTVVPIILVGIVVIIFLWLRHKSKKRTREVEKNQNEEIELSNHL</sequence>
<dbReference type="Proteomes" id="UP001149090">
    <property type="component" value="Unassembled WGS sequence"/>
</dbReference>
<dbReference type="Gene3D" id="2.130.10.130">
    <property type="entry name" value="Integrin alpha, N-terminal"/>
    <property type="match status" value="3"/>
</dbReference>
<evidence type="ECO:0000256" key="3">
    <source>
        <dbReference type="ARBA" id="ARBA00023180"/>
    </source>
</evidence>
<keyword evidence="4" id="KW-0812">Transmembrane</keyword>
<dbReference type="PROSITE" id="PS50853">
    <property type="entry name" value="FN3"/>
    <property type="match status" value="3"/>
</dbReference>
<dbReference type="PANTHER" id="PTHR36220">
    <property type="entry name" value="UNNAMED PRODUCT"/>
    <property type="match status" value="1"/>
</dbReference>
<gene>
    <name evidence="6" type="ORF">M0811_01477</name>
</gene>
<dbReference type="InterPro" id="IPR036116">
    <property type="entry name" value="FN3_sf"/>
</dbReference>
<organism evidence="6 7">
    <name type="scientific">Anaeramoeba ignava</name>
    <name type="common">Anaerobic marine amoeba</name>
    <dbReference type="NCBI Taxonomy" id="1746090"/>
    <lineage>
        <taxon>Eukaryota</taxon>
        <taxon>Metamonada</taxon>
        <taxon>Anaeramoebidae</taxon>
        <taxon>Anaeramoeba</taxon>
    </lineage>
</organism>
<evidence type="ECO:0000256" key="2">
    <source>
        <dbReference type="ARBA" id="ARBA00022737"/>
    </source>
</evidence>
<dbReference type="InterPro" id="IPR003961">
    <property type="entry name" value="FN3_dom"/>
</dbReference>
<dbReference type="InterPro" id="IPR028994">
    <property type="entry name" value="Integrin_alpha_N"/>
</dbReference>
<dbReference type="InterPro" id="IPR013519">
    <property type="entry name" value="Int_alpha_beta-p"/>
</dbReference>
<dbReference type="EMBL" id="JAPDFW010000081">
    <property type="protein sequence ID" value="KAJ5072462.1"/>
    <property type="molecule type" value="Genomic_DNA"/>
</dbReference>
<evidence type="ECO:0000256" key="1">
    <source>
        <dbReference type="ARBA" id="ARBA00022729"/>
    </source>
</evidence>
<evidence type="ECO:0000256" key="4">
    <source>
        <dbReference type="SAM" id="Phobius"/>
    </source>
</evidence>
<keyword evidence="1" id="KW-0732">Signal</keyword>
<feature type="domain" description="Fibronectin type-III" evidence="5">
    <location>
        <begin position="467"/>
        <end position="569"/>
    </location>
</feature>